<name>A0A9Q1QX10_9SOLA</name>
<reference evidence="2" key="1">
    <citation type="journal article" date="2023" name="Proc. Natl. Acad. Sci. U.S.A.">
        <title>Genomic and structural basis for evolution of tropane alkaloid biosynthesis.</title>
        <authorList>
            <person name="Wanga Y.-J."/>
            <person name="Taina T."/>
            <person name="Yua J.-Y."/>
            <person name="Lia J."/>
            <person name="Xua B."/>
            <person name="Chenc J."/>
            <person name="D'Auriad J.C."/>
            <person name="Huanga J.-P."/>
            <person name="Huanga S.-X."/>
        </authorList>
    </citation>
    <scope>NUCLEOTIDE SEQUENCE [LARGE SCALE GENOMIC DNA]</scope>
    <source>
        <strain evidence="2">cv. KIB-2019</strain>
    </source>
</reference>
<sequence length="116" mass="13309">MWLMIVGMTLKDDYQDVPKRRKRKRNRNRIRRNPRWHWLVKQQEVPNDASVEEVLTTTIPAAQPGETAHRQMNAPNLVQGKAKRDVVTPNKFDVLQQGGSLNCSYTADPGVTLHPP</sequence>
<accession>A0A9Q1QX10</accession>
<evidence type="ECO:0000313" key="2">
    <source>
        <dbReference type="Proteomes" id="UP001152561"/>
    </source>
</evidence>
<dbReference type="EMBL" id="JAJAGQ010000020">
    <property type="protein sequence ID" value="KAJ8532446.1"/>
    <property type="molecule type" value="Genomic_DNA"/>
</dbReference>
<keyword evidence="2" id="KW-1185">Reference proteome</keyword>
<gene>
    <name evidence="1" type="ORF">K7X08_012369</name>
</gene>
<protein>
    <submittedName>
        <fullName evidence="1">Uncharacterized protein</fullName>
    </submittedName>
</protein>
<dbReference type="AlphaFoldDB" id="A0A9Q1QX10"/>
<dbReference type="Proteomes" id="UP001152561">
    <property type="component" value="Unassembled WGS sequence"/>
</dbReference>
<evidence type="ECO:0000313" key="1">
    <source>
        <dbReference type="EMBL" id="KAJ8532446.1"/>
    </source>
</evidence>
<comment type="caution">
    <text evidence="1">The sequence shown here is derived from an EMBL/GenBank/DDBJ whole genome shotgun (WGS) entry which is preliminary data.</text>
</comment>
<organism evidence="1 2">
    <name type="scientific">Anisodus acutangulus</name>
    <dbReference type="NCBI Taxonomy" id="402998"/>
    <lineage>
        <taxon>Eukaryota</taxon>
        <taxon>Viridiplantae</taxon>
        <taxon>Streptophyta</taxon>
        <taxon>Embryophyta</taxon>
        <taxon>Tracheophyta</taxon>
        <taxon>Spermatophyta</taxon>
        <taxon>Magnoliopsida</taxon>
        <taxon>eudicotyledons</taxon>
        <taxon>Gunneridae</taxon>
        <taxon>Pentapetalae</taxon>
        <taxon>asterids</taxon>
        <taxon>lamiids</taxon>
        <taxon>Solanales</taxon>
        <taxon>Solanaceae</taxon>
        <taxon>Solanoideae</taxon>
        <taxon>Hyoscyameae</taxon>
        <taxon>Anisodus</taxon>
    </lineage>
</organism>
<proteinExistence type="predicted"/>